<proteinExistence type="predicted"/>
<evidence type="ECO:0000313" key="2">
    <source>
        <dbReference type="EMBL" id="PNJ91457.1"/>
    </source>
</evidence>
<gene>
    <name evidence="2" type="ORF">CEP15_18260</name>
</gene>
<dbReference type="EMBL" id="NJHS01000417">
    <property type="protein sequence ID" value="PNJ91457.1"/>
    <property type="molecule type" value="Genomic_DNA"/>
</dbReference>
<evidence type="ECO:0000256" key="1">
    <source>
        <dbReference type="SAM" id="Phobius"/>
    </source>
</evidence>
<accession>A0ABX4WHN3</accession>
<feature type="transmembrane region" description="Helical" evidence="1">
    <location>
        <begin position="119"/>
        <end position="138"/>
    </location>
</feature>
<reference evidence="2 3" key="1">
    <citation type="submission" date="2017-06" db="EMBL/GenBank/DDBJ databases">
        <title>Genome variation in co-occurring toxic Cylindrospermopsis raciborskii strains determines phenotypic plasticity.</title>
        <authorList>
            <person name="Willis A."/>
            <person name="Woodhouse J."/>
            <person name="Ongley S."/>
            <person name="Jex A."/>
            <person name="Burford M."/>
            <person name="Neilan B."/>
        </authorList>
    </citation>
    <scope>NUCLEOTIDE SEQUENCE [LARGE SCALE GENOMIC DNA]</scope>
    <source>
        <strain evidence="2 3">C07</strain>
    </source>
</reference>
<dbReference type="Proteomes" id="UP000236284">
    <property type="component" value="Unassembled WGS sequence"/>
</dbReference>
<keyword evidence="3" id="KW-1185">Reference proteome</keyword>
<keyword evidence="1" id="KW-1133">Transmembrane helix</keyword>
<keyword evidence="1" id="KW-0472">Membrane</keyword>
<protein>
    <submittedName>
        <fullName evidence="2">Uncharacterized protein</fullName>
    </submittedName>
</protein>
<comment type="caution">
    <text evidence="2">The sequence shown here is derived from an EMBL/GenBank/DDBJ whole genome shotgun (WGS) entry which is preliminary data.</text>
</comment>
<keyword evidence="1" id="KW-0812">Transmembrane</keyword>
<feature type="transmembrane region" description="Helical" evidence="1">
    <location>
        <begin position="20"/>
        <end position="44"/>
    </location>
</feature>
<sequence>MDLLNNNFYLAKRKMKLKILNLLVVGLVTFVVLSPGIIIFNLIWGKHIELVRTQNLSEEFTKINQEQINQCSDPSFLQTQSINYPPSLGDRITDKRLLPVHNFLGSLYQIVQKYQIMTILQWLLVAVPVGIGLAILVYDRYLVYRSAVFRAQVEMLERLWQQSIEQ</sequence>
<name>A0ABX4WHN3_9CYAN</name>
<organism evidence="2 3">
    <name type="scientific">Cylindrospermopsis raciborskii C07</name>
    <dbReference type="NCBI Taxonomy" id="2014886"/>
    <lineage>
        <taxon>Bacteria</taxon>
        <taxon>Bacillati</taxon>
        <taxon>Cyanobacteriota</taxon>
        <taxon>Cyanophyceae</taxon>
        <taxon>Nostocales</taxon>
        <taxon>Aphanizomenonaceae</taxon>
        <taxon>Cylindrospermopsis</taxon>
    </lineage>
</organism>
<evidence type="ECO:0000313" key="3">
    <source>
        <dbReference type="Proteomes" id="UP000236284"/>
    </source>
</evidence>